<evidence type="ECO:0000313" key="18">
    <source>
        <dbReference type="EMBL" id="PHM57599.1"/>
    </source>
</evidence>
<comment type="caution">
    <text evidence="18">The sequence shown here is derived from an EMBL/GenBank/DDBJ whole genome shotgun (WGS) entry which is preliminary data.</text>
</comment>
<evidence type="ECO:0000256" key="6">
    <source>
        <dbReference type="ARBA" id="ARBA00022552"/>
    </source>
</evidence>
<dbReference type="PROSITE" id="PS01153">
    <property type="entry name" value="NOL1_NOP2_SUN"/>
    <property type="match status" value="1"/>
</dbReference>
<organism evidence="18 19">
    <name type="scientific">Xenorhabdus hominickii</name>
    <dbReference type="NCBI Taxonomy" id="351679"/>
    <lineage>
        <taxon>Bacteria</taxon>
        <taxon>Pseudomonadati</taxon>
        <taxon>Pseudomonadota</taxon>
        <taxon>Gammaproteobacteria</taxon>
        <taxon>Enterobacterales</taxon>
        <taxon>Morganellaceae</taxon>
        <taxon>Xenorhabdus</taxon>
    </lineage>
</organism>
<feature type="binding site" evidence="15 16">
    <location>
        <begin position="265"/>
        <end position="271"/>
    </location>
    <ligand>
        <name>S-adenosyl-L-methionine</name>
        <dbReference type="ChEBI" id="CHEBI:59789"/>
    </ligand>
</feature>
<evidence type="ECO:0000256" key="4">
    <source>
        <dbReference type="ARBA" id="ARBA00012140"/>
    </source>
</evidence>
<feature type="binding site" evidence="15 16">
    <location>
        <position position="314"/>
    </location>
    <ligand>
        <name>S-adenosyl-L-methionine</name>
        <dbReference type="ChEBI" id="CHEBI:59789"/>
    </ligand>
</feature>
<dbReference type="InterPro" id="IPR006027">
    <property type="entry name" value="NusB_RsmB_TIM44"/>
</dbReference>
<dbReference type="Gene3D" id="1.10.940.10">
    <property type="entry name" value="NusB-like"/>
    <property type="match status" value="1"/>
</dbReference>
<dbReference type="InterPro" id="IPR001678">
    <property type="entry name" value="MeTrfase_RsmB-F_NOP2_dom"/>
</dbReference>
<dbReference type="Gene3D" id="3.40.50.150">
    <property type="entry name" value="Vaccinia Virus protein VP39"/>
    <property type="match status" value="1"/>
</dbReference>
<dbReference type="InterPro" id="IPR054728">
    <property type="entry name" value="RsmB-like_ferredoxin"/>
</dbReference>
<dbReference type="Pfam" id="PF01029">
    <property type="entry name" value="NusB"/>
    <property type="match status" value="1"/>
</dbReference>
<evidence type="ECO:0000256" key="12">
    <source>
        <dbReference type="ARBA" id="ARBA00031088"/>
    </source>
</evidence>
<dbReference type="GO" id="GO:0003723">
    <property type="term" value="F:RNA binding"/>
    <property type="evidence" value="ECO:0007669"/>
    <property type="project" value="UniProtKB-UniRule"/>
</dbReference>
<protein>
    <recommendedName>
        <fullName evidence="14 15">Ribosomal RNA small subunit methyltransferase B</fullName>
        <ecNumber evidence="4 15">2.1.1.176</ecNumber>
    </recommendedName>
    <alternativeName>
        <fullName evidence="11 15">16S rRNA m5C967 methyltransferase</fullName>
    </alternativeName>
    <alternativeName>
        <fullName evidence="12 15">rRNA (cytosine-C(5)-)-methyltransferase RsmB</fullName>
    </alternativeName>
</protein>
<keyword evidence="9 15" id="KW-0949">S-adenosyl-L-methionine</keyword>
<dbReference type="FunFam" id="3.40.50.150:FF:000022">
    <property type="entry name" value="Ribosomal RNA small subunit methyltransferase B"/>
    <property type="match status" value="1"/>
</dbReference>
<dbReference type="HAMAP" id="MF_01856">
    <property type="entry name" value="16SrRNA_methyltr_B"/>
    <property type="match status" value="1"/>
</dbReference>
<keyword evidence="6 15" id="KW-0698">rRNA processing</keyword>
<accession>A0A2G0QEK6</accession>
<evidence type="ECO:0000256" key="3">
    <source>
        <dbReference type="ARBA" id="ARBA00007494"/>
    </source>
</evidence>
<dbReference type="PROSITE" id="PS51686">
    <property type="entry name" value="SAM_MT_RSMB_NOP"/>
    <property type="match status" value="1"/>
</dbReference>
<dbReference type="InterPro" id="IPR029063">
    <property type="entry name" value="SAM-dependent_MTases_sf"/>
</dbReference>
<dbReference type="InterPro" id="IPR048019">
    <property type="entry name" value="RsmB-like_N"/>
</dbReference>
<dbReference type="AlphaFoldDB" id="A0A2G0QEK6"/>
<dbReference type="InterPro" id="IPR049560">
    <property type="entry name" value="MeTrfase_RsmB-F_NOP2_cat"/>
</dbReference>
<dbReference type="SUPFAM" id="SSF53335">
    <property type="entry name" value="S-adenosyl-L-methionine-dependent methyltransferases"/>
    <property type="match status" value="1"/>
</dbReference>
<comment type="catalytic activity">
    <reaction evidence="13 15">
        <text>cytidine(967) in 16S rRNA + S-adenosyl-L-methionine = 5-methylcytidine(967) in 16S rRNA + S-adenosyl-L-homocysteine + H(+)</text>
        <dbReference type="Rhea" id="RHEA:42748"/>
        <dbReference type="Rhea" id="RHEA-COMP:10219"/>
        <dbReference type="Rhea" id="RHEA-COMP:10220"/>
        <dbReference type="ChEBI" id="CHEBI:15378"/>
        <dbReference type="ChEBI" id="CHEBI:57856"/>
        <dbReference type="ChEBI" id="CHEBI:59789"/>
        <dbReference type="ChEBI" id="CHEBI:74483"/>
        <dbReference type="ChEBI" id="CHEBI:82748"/>
        <dbReference type="EC" id="2.1.1.176"/>
    </reaction>
</comment>
<dbReference type="InterPro" id="IPR035926">
    <property type="entry name" value="NusB-like_sf"/>
</dbReference>
<evidence type="ECO:0000256" key="11">
    <source>
        <dbReference type="ARBA" id="ARBA00030399"/>
    </source>
</evidence>
<comment type="function">
    <text evidence="1 15">Specifically methylates the cytosine at position 967 (m5C967) of 16S rRNA.</text>
</comment>
<dbReference type="CDD" id="cd02440">
    <property type="entry name" value="AdoMet_MTases"/>
    <property type="match status" value="1"/>
</dbReference>
<evidence type="ECO:0000256" key="13">
    <source>
        <dbReference type="ARBA" id="ARBA00047283"/>
    </source>
</evidence>
<dbReference type="FunFam" id="1.10.940.10:FF:000002">
    <property type="entry name" value="Ribosomal RNA small subunit methyltransferase B"/>
    <property type="match status" value="1"/>
</dbReference>
<dbReference type="NCBIfam" id="NF008149">
    <property type="entry name" value="PRK10901.1"/>
    <property type="match status" value="1"/>
</dbReference>
<dbReference type="Pfam" id="PF22458">
    <property type="entry name" value="RsmF-B_ferredox"/>
    <property type="match status" value="1"/>
</dbReference>
<dbReference type="InterPro" id="IPR023267">
    <property type="entry name" value="RCMT"/>
</dbReference>
<evidence type="ECO:0000256" key="8">
    <source>
        <dbReference type="ARBA" id="ARBA00022679"/>
    </source>
</evidence>
<keyword evidence="8 15" id="KW-0808">Transferase</keyword>
<feature type="binding site" evidence="15 16">
    <location>
        <position position="288"/>
    </location>
    <ligand>
        <name>S-adenosyl-L-methionine</name>
        <dbReference type="ChEBI" id="CHEBI:59789"/>
    </ligand>
</feature>
<dbReference type="PANTHER" id="PTHR22807:SF61">
    <property type="entry name" value="NOL1_NOP2_SUN FAMILY PROTEIN _ ANTITERMINATION NUSB DOMAIN-CONTAINING PROTEIN"/>
    <property type="match status" value="1"/>
</dbReference>
<dbReference type="NCBIfam" id="TIGR00563">
    <property type="entry name" value="rsmB"/>
    <property type="match status" value="1"/>
</dbReference>
<evidence type="ECO:0000256" key="9">
    <source>
        <dbReference type="ARBA" id="ARBA00022691"/>
    </source>
</evidence>
<dbReference type="Gene3D" id="1.10.287.730">
    <property type="entry name" value="Helix hairpin bin"/>
    <property type="match status" value="1"/>
</dbReference>
<dbReference type="CDD" id="cd00620">
    <property type="entry name" value="Methyltransferase_Sun"/>
    <property type="match status" value="1"/>
</dbReference>
<feature type="binding site" evidence="15 16">
    <location>
        <position position="333"/>
    </location>
    <ligand>
        <name>S-adenosyl-L-methionine</name>
        <dbReference type="ChEBI" id="CHEBI:59789"/>
    </ligand>
</feature>
<keyword evidence="7 15" id="KW-0489">Methyltransferase</keyword>
<feature type="active site" description="Nucleophile" evidence="15 16">
    <location>
        <position position="386"/>
    </location>
</feature>
<evidence type="ECO:0000256" key="2">
    <source>
        <dbReference type="ARBA" id="ARBA00004496"/>
    </source>
</evidence>
<reference evidence="18 19" key="1">
    <citation type="journal article" date="2017" name="Nat. Microbiol.">
        <title>Natural product diversity associated with the nematode symbionts Photorhabdus and Xenorhabdus.</title>
        <authorList>
            <person name="Tobias N.J."/>
            <person name="Wolff H."/>
            <person name="Djahanschiri B."/>
            <person name="Grundmann F."/>
            <person name="Kronenwerth M."/>
            <person name="Shi Y.M."/>
            <person name="Simonyi S."/>
            <person name="Grun P."/>
            <person name="Shapiro-Ilan D."/>
            <person name="Pidot S.J."/>
            <person name="Stinear T.P."/>
            <person name="Ebersberger I."/>
            <person name="Bode H.B."/>
        </authorList>
    </citation>
    <scope>NUCLEOTIDE SEQUENCE [LARGE SCALE GENOMIC DNA]</scope>
    <source>
        <strain evidence="18 19">DSM 17903</strain>
    </source>
</reference>
<evidence type="ECO:0000313" key="19">
    <source>
        <dbReference type="Proteomes" id="UP000225433"/>
    </source>
</evidence>
<feature type="domain" description="SAM-dependent MTase RsmB/NOP-type" evidence="17">
    <location>
        <begin position="175"/>
        <end position="440"/>
    </location>
</feature>
<dbReference type="GO" id="GO:0006355">
    <property type="term" value="P:regulation of DNA-templated transcription"/>
    <property type="evidence" value="ECO:0007669"/>
    <property type="project" value="InterPro"/>
</dbReference>
<dbReference type="Pfam" id="PF01189">
    <property type="entry name" value="Methyltr_RsmB-F"/>
    <property type="match status" value="1"/>
</dbReference>
<dbReference type="InterPro" id="IPR023541">
    <property type="entry name" value="rRNA_ssu_MeTfrase_B_ent"/>
</dbReference>
<sequence>MLTKVGFFDHIMKNTYNLRSIAAKAITQVLDQGQSLSTIIPELQQRVSDKDKALLQELCFGVMRVLPQLEWFINQLMAKPLKGKQRIFHYLIMVGIYQLIYTRIPAHAALAETVNGAIDLKRPQLKGLINGVLRQFQRQQQELVERANNHINQYLHPKWLLERIQKAYPQSWQNIVDTNNQKPPMWLRVNQLHHTANEYLTLLKEANIEAELDTSHPSAARLLTPCPVNVLPGFDQGWVTIQDRSAQGCAELLNPCNGESILDLCAAPGGKTTHILEIAPKSKVLAIDIDTQRIKRVKENLQRLNLHAVVKTGDGRLPHEWAADEQFDRILLDAPCSATGVIRRHPDIKWLRRNEDIDQLVILQSDILEAIWPYLKKNGTLVYATCSILPEENSEQIQSFLERHTDATLSETGTLENPGIQIIPEAIGGDGFFYARLTKQ</sequence>
<keyword evidence="5 15" id="KW-0963">Cytoplasm</keyword>
<evidence type="ECO:0000256" key="16">
    <source>
        <dbReference type="PROSITE-ProRule" id="PRU01023"/>
    </source>
</evidence>
<comment type="subcellular location">
    <subcellularLocation>
        <location evidence="2 15">Cytoplasm</location>
    </subcellularLocation>
</comment>
<dbReference type="InterPro" id="IPR018314">
    <property type="entry name" value="RsmB/NOL1/NOP2-like_CS"/>
</dbReference>
<dbReference type="PANTHER" id="PTHR22807">
    <property type="entry name" value="NOP2 YEAST -RELATED NOL1/NOP2/FMU SUN DOMAIN-CONTAINING"/>
    <property type="match status" value="1"/>
</dbReference>
<dbReference type="SUPFAM" id="SSF48013">
    <property type="entry name" value="NusB-like"/>
    <property type="match status" value="1"/>
</dbReference>
<evidence type="ECO:0000256" key="15">
    <source>
        <dbReference type="HAMAP-Rule" id="MF_01856"/>
    </source>
</evidence>
<dbReference type="Proteomes" id="UP000225433">
    <property type="component" value="Unassembled WGS sequence"/>
</dbReference>
<evidence type="ECO:0000259" key="17">
    <source>
        <dbReference type="PROSITE" id="PS51686"/>
    </source>
</evidence>
<dbReference type="STRING" id="351679.A9255_14400"/>
<dbReference type="InterPro" id="IPR004573">
    <property type="entry name" value="rRNA_ssu_MeTfrase_B"/>
</dbReference>
<evidence type="ECO:0000256" key="10">
    <source>
        <dbReference type="ARBA" id="ARBA00022884"/>
    </source>
</evidence>
<dbReference type="EMBL" id="NJAI01000001">
    <property type="protein sequence ID" value="PHM57599.1"/>
    <property type="molecule type" value="Genomic_DNA"/>
</dbReference>
<dbReference type="FunFam" id="3.30.70.1170:FF:000002">
    <property type="entry name" value="Ribosomal RNA small subunit methyltransferase B"/>
    <property type="match status" value="1"/>
</dbReference>
<evidence type="ECO:0000256" key="5">
    <source>
        <dbReference type="ARBA" id="ARBA00022490"/>
    </source>
</evidence>
<proteinExistence type="inferred from homology"/>
<name>A0A2G0QEK6_XENHO</name>
<comment type="similarity">
    <text evidence="3 15 16">Belongs to the class I-like SAM-binding methyltransferase superfamily. RsmB/NOP family.</text>
</comment>
<dbReference type="PRINTS" id="PR02008">
    <property type="entry name" value="RCMTFAMILY"/>
</dbReference>
<dbReference type="EC" id="2.1.1.176" evidence="4 15"/>
<dbReference type="GO" id="GO:0005829">
    <property type="term" value="C:cytosol"/>
    <property type="evidence" value="ECO:0007669"/>
    <property type="project" value="TreeGrafter"/>
</dbReference>
<evidence type="ECO:0000256" key="14">
    <source>
        <dbReference type="ARBA" id="ARBA00067267"/>
    </source>
</evidence>
<gene>
    <name evidence="15" type="primary">rsmB</name>
    <name evidence="15" type="synonym">sun</name>
    <name evidence="18" type="ORF">Xhom_00586</name>
</gene>
<dbReference type="NCBIfam" id="NF011494">
    <property type="entry name" value="PRK14902.1"/>
    <property type="match status" value="1"/>
</dbReference>
<evidence type="ECO:0000256" key="7">
    <source>
        <dbReference type="ARBA" id="ARBA00022603"/>
    </source>
</evidence>
<dbReference type="GO" id="GO:0009383">
    <property type="term" value="F:rRNA (cytosine-C5-)-methyltransferase activity"/>
    <property type="evidence" value="ECO:0007669"/>
    <property type="project" value="TreeGrafter"/>
</dbReference>
<dbReference type="GO" id="GO:0070475">
    <property type="term" value="P:rRNA base methylation"/>
    <property type="evidence" value="ECO:0007669"/>
    <property type="project" value="TreeGrafter"/>
</dbReference>
<keyword evidence="10 15" id="KW-0694">RNA-binding</keyword>
<evidence type="ECO:0000256" key="1">
    <source>
        <dbReference type="ARBA" id="ARBA00002724"/>
    </source>
</evidence>
<dbReference type="Gene3D" id="3.30.70.1170">
    <property type="entry name" value="Sun protein, domain 3"/>
    <property type="match status" value="1"/>
</dbReference>